<reference evidence="1 2" key="1">
    <citation type="submission" date="2020-05" db="EMBL/GenBank/DDBJ databases">
        <title>Whole genome shotgun sequence of Streptomyces microflavus NBRC 13062.</title>
        <authorList>
            <person name="Komaki H."/>
            <person name="Tamura T."/>
        </authorList>
    </citation>
    <scope>NUCLEOTIDE SEQUENCE [LARGE SCALE GENOMIC DNA]</scope>
    <source>
        <strain evidence="1 2">NBRC 13062</strain>
    </source>
</reference>
<accession>A0A7J0CU92</accession>
<name>A0A7J0CU92_STRMI</name>
<dbReference type="EMBL" id="BLWD01000001">
    <property type="protein sequence ID" value="GFN05968.1"/>
    <property type="molecule type" value="Genomic_DNA"/>
</dbReference>
<dbReference type="AlphaFoldDB" id="A0A7J0CU92"/>
<organism evidence="1 2">
    <name type="scientific">Streptomyces microflavus</name>
    <name type="common">Streptomyces lipmanii</name>
    <dbReference type="NCBI Taxonomy" id="1919"/>
    <lineage>
        <taxon>Bacteria</taxon>
        <taxon>Bacillati</taxon>
        <taxon>Actinomycetota</taxon>
        <taxon>Actinomycetes</taxon>
        <taxon>Kitasatosporales</taxon>
        <taxon>Streptomycetaceae</taxon>
        <taxon>Streptomyces</taxon>
    </lineage>
</organism>
<evidence type="ECO:0000313" key="1">
    <source>
        <dbReference type="EMBL" id="GFN05968.1"/>
    </source>
</evidence>
<gene>
    <name evidence="1" type="ORF">Smic_45240</name>
</gene>
<proteinExistence type="predicted"/>
<sequence length="95" mass="9276">MQAHGGLPGAGTPLHTDGAAEATSYDLVLLGLDGGDDVAHRADAGPLDLGLEEAAGVGDLGGVGEVLVLVRGELAGGVPEAAAEPDVLGVLRDAW</sequence>
<protein>
    <submittedName>
        <fullName evidence="1">Uncharacterized protein</fullName>
    </submittedName>
</protein>
<dbReference type="Proteomes" id="UP000498740">
    <property type="component" value="Unassembled WGS sequence"/>
</dbReference>
<comment type="caution">
    <text evidence="1">The sequence shown here is derived from an EMBL/GenBank/DDBJ whole genome shotgun (WGS) entry which is preliminary data.</text>
</comment>
<evidence type="ECO:0000313" key="2">
    <source>
        <dbReference type="Proteomes" id="UP000498740"/>
    </source>
</evidence>